<keyword evidence="1" id="KW-0472">Membrane</keyword>
<organism evidence="2 3">
    <name type="scientific">Anguilla anguilla</name>
    <name type="common">European freshwater eel</name>
    <name type="synonym">Muraena anguilla</name>
    <dbReference type="NCBI Taxonomy" id="7936"/>
    <lineage>
        <taxon>Eukaryota</taxon>
        <taxon>Metazoa</taxon>
        <taxon>Chordata</taxon>
        <taxon>Craniata</taxon>
        <taxon>Vertebrata</taxon>
        <taxon>Euteleostomi</taxon>
        <taxon>Actinopterygii</taxon>
        <taxon>Neopterygii</taxon>
        <taxon>Teleostei</taxon>
        <taxon>Anguilliformes</taxon>
        <taxon>Anguillidae</taxon>
        <taxon>Anguilla</taxon>
    </lineage>
</organism>
<evidence type="ECO:0000256" key="1">
    <source>
        <dbReference type="SAM" id="Phobius"/>
    </source>
</evidence>
<evidence type="ECO:0000313" key="3">
    <source>
        <dbReference type="Proteomes" id="UP001044222"/>
    </source>
</evidence>
<feature type="transmembrane region" description="Helical" evidence="1">
    <location>
        <begin position="72"/>
        <end position="92"/>
    </location>
</feature>
<dbReference type="Proteomes" id="UP001044222">
    <property type="component" value="Unassembled WGS sequence"/>
</dbReference>
<proteinExistence type="predicted"/>
<name>A0A9D3MFP6_ANGAN</name>
<accession>A0A9D3MFP6</accession>
<dbReference type="EMBL" id="JAFIRN010000005">
    <property type="protein sequence ID" value="KAG5848146.1"/>
    <property type="molecule type" value="Genomic_DNA"/>
</dbReference>
<dbReference type="AlphaFoldDB" id="A0A9D3MFP6"/>
<protein>
    <submittedName>
        <fullName evidence="2">Uncharacterized protein</fullName>
    </submittedName>
</protein>
<keyword evidence="3" id="KW-1185">Reference proteome</keyword>
<feature type="transmembrane region" description="Helical" evidence="1">
    <location>
        <begin position="15"/>
        <end position="33"/>
    </location>
</feature>
<reference evidence="2" key="1">
    <citation type="submission" date="2021-01" db="EMBL/GenBank/DDBJ databases">
        <title>A chromosome-scale assembly of European eel, Anguilla anguilla.</title>
        <authorList>
            <person name="Henkel C."/>
            <person name="Jong-Raadsen S.A."/>
            <person name="Dufour S."/>
            <person name="Weltzien F.-A."/>
            <person name="Palstra A.P."/>
            <person name="Pelster B."/>
            <person name="Spaink H.P."/>
            <person name="Van Den Thillart G.E."/>
            <person name="Jansen H."/>
            <person name="Zahm M."/>
            <person name="Klopp C."/>
            <person name="Cedric C."/>
            <person name="Louis A."/>
            <person name="Berthelot C."/>
            <person name="Parey E."/>
            <person name="Roest Crollius H."/>
            <person name="Montfort J."/>
            <person name="Robinson-Rechavi M."/>
            <person name="Bucao C."/>
            <person name="Bouchez O."/>
            <person name="Gislard M."/>
            <person name="Lluch J."/>
            <person name="Milhes M."/>
            <person name="Lampietro C."/>
            <person name="Lopez Roques C."/>
            <person name="Donnadieu C."/>
            <person name="Braasch I."/>
            <person name="Desvignes T."/>
            <person name="Postlethwait J."/>
            <person name="Bobe J."/>
            <person name="Guiguen Y."/>
            <person name="Dirks R."/>
        </authorList>
    </citation>
    <scope>NUCLEOTIDE SEQUENCE</scope>
    <source>
        <strain evidence="2">Tag_6206</strain>
        <tissue evidence="2">Liver</tissue>
    </source>
</reference>
<evidence type="ECO:0000313" key="2">
    <source>
        <dbReference type="EMBL" id="KAG5848146.1"/>
    </source>
</evidence>
<comment type="caution">
    <text evidence="2">The sequence shown here is derived from an EMBL/GenBank/DDBJ whole genome shotgun (WGS) entry which is preliminary data.</text>
</comment>
<gene>
    <name evidence="2" type="ORF">ANANG_G00095310</name>
</gene>
<keyword evidence="1" id="KW-1133">Transmembrane helix</keyword>
<sequence>MATPVRAQTHGGMAYSPWALGAGLALSAFPLLVKSRTRRSSEVPLPRQPAAFSGWHACAASGRGLGKGRRELVMNFEGLEMIAVLVVVAVVVKVLEQFGFLEGITDGKKGVGAEWGCGGTP</sequence>
<keyword evidence="1" id="KW-0812">Transmembrane</keyword>